<dbReference type="Gene3D" id="3.40.80.10">
    <property type="entry name" value="Peptidoglycan recognition protein-like"/>
    <property type="match status" value="1"/>
</dbReference>
<organism evidence="3 4">
    <name type="scientific">Geobacter argillaceus</name>
    <dbReference type="NCBI Taxonomy" id="345631"/>
    <lineage>
        <taxon>Bacteria</taxon>
        <taxon>Pseudomonadati</taxon>
        <taxon>Thermodesulfobacteriota</taxon>
        <taxon>Desulfuromonadia</taxon>
        <taxon>Geobacterales</taxon>
        <taxon>Geobacteraceae</taxon>
        <taxon>Geobacter</taxon>
    </lineage>
</organism>
<dbReference type="GO" id="GO:0009253">
    <property type="term" value="P:peptidoglycan catabolic process"/>
    <property type="evidence" value="ECO:0007669"/>
    <property type="project" value="InterPro"/>
</dbReference>
<evidence type="ECO:0000259" key="1">
    <source>
        <dbReference type="Pfam" id="PF01510"/>
    </source>
</evidence>
<proteinExistence type="predicted"/>
<accession>A0A562VIM3</accession>
<dbReference type="InterPro" id="IPR003646">
    <property type="entry name" value="SH3-like_bac-type"/>
</dbReference>
<evidence type="ECO:0000313" key="3">
    <source>
        <dbReference type="EMBL" id="TWJ17765.1"/>
    </source>
</evidence>
<dbReference type="AlphaFoldDB" id="A0A562VIM3"/>
<gene>
    <name evidence="3" type="ORF">JN12_02882</name>
</gene>
<dbReference type="SUPFAM" id="SSF55846">
    <property type="entry name" value="N-acetylmuramoyl-L-alanine amidase-like"/>
    <property type="match status" value="1"/>
</dbReference>
<sequence length="270" mass="29820">MRSRYGYTLYSADEFDKWLQETRFNRAIHLIQNHHTWLPAYGNFTGNNHFDLLRGMELSHRERGFSEIAQNVTTFPDGTLAVCRPFDHVPAGIKGANSNGICIEHLGNFDQGKDLPSDPHRETIIRVNALLCREFSLTPSIATIVYHHWYDLVTGVRTDGKGTTKSCPGSAFFGGNTVATAAEKFIPLVLAACSACVPATNPSASADGEAAIVTANALNVRSSTTAEAPLVAVLQRGAMVGVYERQRGWCRIHPRDQHWVSGKYLSFQNR</sequence>
<dbReference type="InterPro" id="IPR002502">
    <property type="entry name" value="Amidase_domain"/>
</dbReference>
<dbReference type="InterPro" id="IPR036505">
    <property type="entry name" value="Amidase/PGRP_sf"/>
</dbReference>
<name>A0A562VIM3_9BACT</name>
<dbReference type="EMBL" id="VLLN01000019">
    <property type="protein sequence ID" value="TWJ17765.1"/>
    <property type="molecule type" value="Genomic_DNA"/>
</dbReference>
<dbReference type="GO" id="GO:0008745">
    <property type="term" value="F:N-acetylmuramoyl-L-alanine amidase activity"/>
    <property type="evidence" value="ECO:0007669"/>
    <property type="project" value="InterPro"/>
</dbReference>
<reference evidence="3 4" key="1">
    <citation type="submission" date="2019-07" db="EMBL/GenBank/DDBJ databases">
        <title>Genomic Encyclopedia of Archaeal and Bacterial Type Strains, Phase II (KMG-II): from individual species to whole genera.</title>
        <authorList>
            <person name="Goeker M."/>
        </authorList>
    </citation>
    <scope>NUCLEOTIDE SEQUENCE [LARGE SCALE GENOMIC DNA]</scope>
    <source>
        <strain evidence="3 4">ATCC BAA-1139</strain>
    </source>
</reference>
<evidence type="ECO:0000313" key="4">
    <source>
        <dbReference type="Proteomes" id="UP000319449"/>
    </source>
</evidence>
<keyword evidence="4" id="KW-1185">Reference proteome</keyword>
<dbReference type="OrthoDB" id="8754850at2"/>
<dbReference type="Pfam" id="PF01510">
    <property type="entry name" value="Amidase_2"/>
    <property type="match status" value="1"/>
</dbReference>
<feature type="domain" description="SH3b" evidence="2">
    <location>
        <begin position="217"/>
        <end position="266"/>
    </location>
</feature>
<feature type="domain" description="N-acetylmuramoyl-L-alanine amidase" evidence="1">
    <location>
        <begin position="26"/>
        <end position="169"/>
    </location>
</feature>
<dbReference type="Pfam" id="PF08239">
    <property type="entry name" value="SH3_3"/>
    <property type="match status" value="1"/>
</dbReference>
<protein>
    <submittedName>
        <fullName evidence="3">SH3 domain-containing protein</fullName>
    </submittedName>
</protein>
<dbReference type="Proteomes" id="UP000319449">
    <property type="component" value="Unassembled WGS sequence"/>
</dbReference>
<evidence type="ECO:0000259" key="2">
    <source>
        <dbReference type="Pfam" id="PF08239"/>
    </source>
</evidence>
<dbReference type="Gene3D" id="2.30.30.40">
    <property type="entry name" value="SH3 Domains"/>
    <property type="match status" value="1"/>
</dbReference>
<dbReference type="RefSeq" id="WP_145023974.1">
    <property type="nucleotide sequence ID" value="NZ_VLLN01000019.1"/>
</dbReference>
<comment type="caution">
    <text evidence="3">The sequence shown here is derived from an EMBL/GenBank/DDBJ whole genome shotgun (WGS) entry which is preliminary data.</text>
</comment>